<dbReference type="AlphaFoldDB" id="A0A0G0MF21"/>
<evidence type="ECO:0000313" key="2">
    <source>
        <dbReference type="Proteomes" id="UP000033881"/>
    </source>
</evidence>
<name>A0A0G0MF21_9BACT</name>
<dbReference type="EMBL" id="LBWB01000030">
    <property type="protein sequence ID" value="KKQ98945.1"/>
    <property type="molecule type" value="Genomic_DNA"/>
</dbReference>
<accession>A0A0G0MF21</accession>
<reference evidence="1 2" key="1">
    <citation type="journal article" date="2015" name="Nature">
        <title>rRNA introns, odd ribosomes, and small enigmatic genomes across a large radiation of phyla.</title>
        <authorList>
            <person name="Brown C.T."/>
            <person name="Hug L.A."/>
            <person name="Thomas B.C."/>
            <person name="Sharon I."/>
            <person name="Castelle C.J."/>
            <person name="Singh A."/>
            <person name="Wilkins M.J."/>
            <person name="Williams K.H."/>
            <person name="Banfield J.F."/>
        </authorList>
    </citation>
    <scope>NUCLEOTIDE SEQUENCE [LARGE SCALE GENOMIC DNA]</scope>
</reference>
<proteinExistence type="predicted"/>
<evidence type="ECO:0000313" key="1">
    <source>
        <dbReference type="EMBL" id="KKQ98945.1"/>
    </source>
</evidence>
<dbReference type="Proteomes" id="UP000033881">
    <property type="component" value="Unassembled WGS sequence"/>
</dbReference>
<protein>
    <submittedName>
        <fullName evidence="1">Uncharacterized protein</fullName>
    </submittedName>
</protein>
<feature type="non-terminal residue" evidence="1">
    <location>
        <position position="87"/>
    </location>
</feature>
<comment type="caution">
    <text evidence="1">The sequence shown here is derived from an EMBL/GenBank/DDBJ whole genome shotgun (WGS) entry which is preliminary data.</text>
</comment>
<gene>
    <name evidence="1" type="ORF">UT24_C0030G0023</name>
</gene>
<sequence>MITFEMLNELNKRIAILQKSRQYLHDGPGSKNEYGHPLYRECSELFLRAKDLAEKFQLSRKDCGCRSIGDFSCNTFFVPTFPGLTAI</sequence>
<organism evidence="1 2">
    <name type="scientific">Candidatus Woesebacteria bacterium GW2011_GWB1_39_12</name>
    <dbReference type="NCBI Taxonomy" id="1618574"/>
    <lineage>
        <taxon>Bacteria</taxon>
        <taxon>Candidatus Woeseibacteriota</taxon>
    </lineage>
</organism>
<dbReference type="STRING" id="1618574.UT24_C0030G0023"/>